<feature type="signal peptide" evidence="1">
    <location>
        <begin position="1"/>
        <end position="24"/>
    </location>
</feature>
<evidence type="ECO:0000313" key="2">
    <source>
        <dbReference type="EMBL" id="MBI4923160.1"/>
    </source>
</evidence>
<organism evidence="2 3">
    <name type="scientific">Devosia nanyangense</name>
    <dbReference type="NCBI Taxonomy" id="1228055"/>
    <lineage>
        <taxon>Bacteria</taxon>
        <taxon>Pseudomonadati</taxon>
        <taxon>Pseudomonadota</taxon>
        <taxon>Alphaproteobacteria</taxon>
        <taxon>Hyphomicrobiales</taxon>
        <taxon>Devosiaceae</taxon>
        <taxon>Devosia</taxon>
    </lineage>
</organism>
<sequence length="344" mass="36265">MTRKYLMAAVALVAPLAFTSLALAQTPAPTVAFTTIADMPSLKDNNKLDHFTVSLTDAQIKAALVLECTAGHTDLFVLRKDKVCAFQTGSGGSIFNPKTSQWLPRTQFVGSYTVTADGSTDGKAMSINYLAVGTVPPSQTQFGGSLNLKPELTSSGATGLKDLVLKKLQGDSTSPINTAVDTVDFNRFFVPGAGLPSDKGCTWNGNAIFAYQTYSWFFKVTADCNSKTYELSGNMPFTDSPGVESQTQYDLVLTLPSAQTTTDDALFADAGGGDGDLFAAADGISGQIIMKNSNNVTVMVDNEQITTPAYVDASGSLTGTNVPLEVVRSFSTLIGILPSTFFGA</sequence>
<dbReference type="AlphaFoldDB" id="A0A933L513"/>
<dbReference type="EMBL" id="JACRAF010000046">
    <property type="protein sequence ID" value="MBI4923160.1"/>
    <property type="molecule type" value="Genomic_DNA"/>
</dbReference>
<name>A0A933L513_9HYPH</name>
<accession>A0A933L513</accession>
<keyword evidence="1" id="KW-0732">Signal</keyword>
<proteinExistence type="predicted"/>
<feature type="chain" id="PRO_5037093455" evidence="1">
    <location>
        <begin position="25"/>
        <end position="344"/>
    </location>
</feature>
<comment type="caution">
    <text evidence="2">The sequence shown here is derived from an EMBL/GenBank/DDBJ whole genome shotgun (WGS) entry which is preliminary data.</text>
</comment>
<protein>
    <submittedName>
        <fullName evidence="2">Uncharacterized protein</fullName>
    </submittedName>
</protein>
<evidence type="ECO:0000256" key="1">
    <source>
        <dbReference type="SAM" id="SignalP"/>
    </source>
</evidence>
<gene>
    <name evidence="2" type="ORF">HY834_15565</name>
</gene>
<dbReference type="Proteomes" id="UP000782610">
    <property type="component" value="Unassembled WGS sequence"/>
</dbReference>
<reference evidence="2" key="1">
    <citation type="submission" date="2020-07" db="EMBL/GenBank/DDBJ databases">
        <title>Huge and variable diversity of episymbiotic CPR bacteria and DPANN archaea in groundwater ecosystems.</title>
        <authorList>
            <person name="He C.Y."/>
            <person name="Keren R."/>
            <person name="Whittaker M."/>
            <person name="Farag I.F."/>
            <person name="Doudna J."/>
            <person name="Cate J.H.D."/>
            <person name="Banfield J.F."/>
        </authorList>
    </citation>
    <scope>NUCLEOTIDE SEQUENCE</scope>
    <source>
        <strain evidence="2">NC_groundwater_1586_Pr3_B-0.1um_66_15</strain>
    </source>
</reference>
<evidence type="ECO:0000313" key="3">
    <source>
        <dbReference type="Proteomes" id="UP000782610"/>
    </source>
</evidence>